<evidence type="ECO:0000256" key="2">
    <source>
        <dbReference type="ARBA" id="ARBA00022771"/>
    </source>
</evidence>
<dbReference type="InterPro" id="IPR013083">
    <property type="entry name" value="Znf_RING/FYVE/PHD"/>
</dbReference>
<dbReference type="Proteomes" id="UP001583186">
    <property type="component" value="Unassembled WGS sequence"/>
</dbReference>
<name>A0ABR3ZLP9_9PEZI</name>
<keyword evidence="1 4" id="KW-0479">Metal-binding</keyword>
<keyword evidence="3 4" id="KW-0862">Zinc</keyword>
<reference evidence="8 9" key="1">
    <citation type="journal article" date="2024" name="IMA Fungus">
        <title>IMA Genome - F19 : A genome assembly and annotation guide to empower mycologists, including annotated draft genome sequences of Ceratocystis pirilliformis, Diaporthe australafricana, Fusarium ophioides, Paecilomyces lecythidis, and Sporothrix stenoceras.</title>
        <authorList>
            <person name="Aylward J."/>
            <person name="Wilson A.M."/>
            <person name="Visagie C.M."/>
            <person name="Spraker J."/>
            <person name="Barnes I."/>
            <person name="Buitendag C."/>
            <person name="Ceriani C."/>
            <person name="Del Mar Angel L."/>
            <person name="du Plessis D."/>
            <person name="Fuchs T."/>
            <person name="Gasser K."/>
            <person name="Kramer D."/>
            <person name="Li W."/>
            <person name="Munsamy K."/>
            <person name="Piso A."/>
            <person name="Price J.L."/>
            <person name="Sonnekus B."/>
            <person name="Thomas C."/>
            <person name="van der Nest A."/>
            <person name="van Dijk A."/>
            <person name="van Heerden A."/>
            <person name="van Vuuren N."/>
            <person name="Yilmaz N."/>
            <person name="Duong T.A."/>
            <person name="van der Merwe N.A."/>
            <person name="Wingfield M.J."/>
            <person name="Wingfield B.D."/>
        </authorList>
    </citation>
    <scope>NUCLEOTIDE SEQUENCE [LARGE SCALE GENOMIC DNA]</scope>
    <source>
        <strain evidence="8 9">CMW 5346</strain>
    </source>
</reference>
<feature type="compositionally biased region" description="Low complexity" evidence="5">
    <location>
        <begin position="717"/>
        <end position="738"/>
    </location>
</feature>
<dbReference type="PANTHER" id="PTHR10131:SF94">
    <property type="entry name" value="TNF RECEPTOR-ASSOCIATED FACTOR 4"/>
    <property type="match status" value="1"/>
</dbReference>
<comment type="caution">
    <text evidence="8">The sequence shown here is derived from an EMBL/GenBank/DDBJ whole genome shotgun (WGS) entry which is preliminary data.</text>
</comment>
<dbReference type="EMBL" id="JAWCUI010000008">
    <property type="protein sequence ID" value="KAL1900945.1"/>
    <property type="molecule type" value="Genomic_DNA"/>
</dbReference>
<evidence type="ECO:0000256" key="3">
    <source>
        <dbReference type="ARBA" id="ARBA00022833"/>
    </source>
</evidence>
<feature type="domain" description="RING-type" evidence="6">
    <location>
        <begin position="257"/>
        <end position="295"/>
    </location>
</feature>
<feature type="zinc finger region" description="TRAF-type" evidence="4">
    <location>
        <begin position="345"/>
        <end position="396"/>
    </location>
</feature>
<feature type="domain" description="TRAF-type" evidence="7">
    <location>
        <begin position="398"/>
        <end position="443"/>
    </location>
</feature>
<dbReference type="PROSITE" id="PS50145">
    <property type="entry name" value="ZF_TRAF"/>
    <property type="match status" value="2"/>
</dbReference>
<evidence type="ECO:0000259" key="7">
    <source>
        <dbReference type="PROSITE" id="PS50145"/>
    </source>
</evidence>
<sequence>MPPPNTPEEFFADEYRSAVNSAGRSRSRRFPPHHLPPHNEDSAESDEAGGGDLDLGSHPNTSQSESRRNSIERRMSTGRRSRGSDGDSVAERADIRQLIDQSGISLSSPSPSTISPGNHAERRRLDGAQLMALSNEAQRGWDNDAMAAVQNDYQALLETIRPMVGDIEAETGAATGIPWPLPEEGEAGESSTVAARAPQIGTGNGNGNGVSPLDGQALAIRQRRQQQQEQEKKRSRIPKLDWHALEYIGTYDENLDCPICRAPLVKPQITTCFHIFCAKCLAQSLRHSNRCPIDRNPIQNFSSRTGSVPARPAPHIISNQLDNLHVRCPNRRCDHTSARAFIKEHYKNECPFTKIPCPDPNCEKPVTRRDSEEGRCLHKAIDCVYCGKPVELAALEDHYDTDCNQKELMCEHCLGAFPRQCHNTHVMGCGERRIECKFRTSGCSFTTKKKDFGDHERTCLYGMIMRMNRAHRADMDSMATVLQDSQDRVRKLEAEMAARPAQAPAPVPNPQSATAAAATTTTATAQPSAPQFYEYPSQHPNLQGRVYNQTQPALDAHQDLSSYYDMAAAGDNLAQGNSGGSSGTQPDTPPNGGALVSAGSAPSGPSGTGALAPDDANSDDRMNRIVAYIDIFDAKVENLERYLGEVDARQAQMFMNELGPLKEQILEMRNTMGHISMYVRWLMESFRQTTKRSVGLPSGGAGDEGGSGPTAPPSAPPGASSAASSAGPSATASRSPPTVLRGPTGGMAMPTRRMSDRENPPRL</sequence>
<feature type="compositionally biased region" description="Low complexity" evidence="5">
    <location>
        <begin position="102"/>
        <end position="117"/>
    </location>
</feature>
<proteinExistence type="predicted"/>
<feature type="compositionally biased region" description="Basic and acidic residues" evidence="5">
    <location>
        <begin position="753"/>
        <end position="763"/>
    </location>
</feature>
<dbReference type="InterPro" id="IPR017907">
    <property type="entry name" value="Znf_RING_CS"/>
</dbReference>
<feature type="region of interest" description="Disordered" evidence="5">
    <location>
        <begin position="692"/>
        <end position="763"/>
    </location>
</feature>
<evidence type="ECO:0000256" key="5">
    <source>
        <dbReference type="SAM" id="MobiDB-lite"/>
    </source>
</evidence>
<dbReference type="Gene3D" id="3.30.40.10">
    <property type="entry name" value="Zinc/RING finger domain, C3HC4 (zinc finger)"/>
    <property type="match status" value="3"/>
</dbReference>
<dbReference type="PROSITE" id="PS00518">
    <property type="entry name" value="ZF_RING_1"/>
    <property type="match status" value="1"/>
</dbReference>
<evidence type="ECO:0000313" key="8">
    <source>
        <dbReference type="EMBL" id="KAL1900945.1"/>
    </source>
</evidence>
<feature type="compositionally biased region" description="Basic and acidic residues" evidence="5">
    <location>
        <begin position="82"/>
        <end position="97"/>
    </location>
</feature>
<evidence type="ECO:0008006" key="10">
    <source>
        <dbReference type="Google" id="ProtNLM"/>
    </source>
</evidence>
<feature type="zinc finger region" description="TRAF-type" evidence="4">
    <location>
        <begin position="398"/>
        <end position="443"/>
    </location>
</feature>
<protein>
    <recommendedName>
        <fullName evidence="10">Traf-like signal protein</fullName>
    </recommendedName>
</protein>
<dbReference type="SMART" id="SM00184">
    <property type="entry name" value="RING"/>
    <property type="match status" value="1"/>
</dbReference>
<feature type="compositionally biased region" description="Low complexity" evidence="5">
    <location>
        <begin position="510"/>
        <end position="525"/>
    </location>
</feature>
<organism evidence="8 9">
    <name type="scientific">Sporothrix stenoceras</name>
    <dbReference type="NCBI Taxonomy" id="5173"/>
    <lineage>
        <taxon>Eukaryota</taxon>
        <taxon>Fungi</taxon>
        <taxon>Dikarya</taxon>
        <taxon>Ascomycota</taxon>
        <taxon>Pezizomycotina</taxon>
        <taxon>Sordariomycetes</taxon>
        <taxon>Sordariomycetidae</taxon>
        <taxon>Ophiostomatales</taxon>
        <taxon>Ophiostomataceae</taxon>
        <taxon>Sporothrix</taxon>
    </lineage>
</organism>
<feature type="region of interest" description="Disordered" evidence="5">
    <location>
        <begin position="495"/>
        <end position="544"/>
    </location>
</feature>
<dbReference type="PANTHER" id="PTHR10131">
    <property type="entry name" value="TNF RECEPTOR ASSOCIATED FACTOR"/>
    <property type="match status" value="1"/>
</dbReference>
<dbReference type="Pfam" id="PF02176">
    <property type="entry name" value="zf-TRAF"/>
    <property type="match status" value="1"/>
</dbReference>
<dbReference type="PROSITE" id="PS50089">
    <property type="entry name" value="ZF_RING_2"/>
    <property type="match status" value="1"/>
</dbReference>
<feature type="compositionally biased region" description="Low complexity" evidence="5">
    <location>
        <begin position="592"/>
        <end position="613"/>
    </location>
</feature>
<feature type="region of interest" description="Disordered" evidence="5">
    <location>
        <begin position="571"/>
        <end position="618"/>
    </location>
</feature>
<feature type="compositionally biased region" description="Gly residues" evidence="5">
    <location>
        <begin position="697"/>
        <end position="708"/>
    </location>
</feature>
<evidence type="ECO:0000256" key="4">
    <source>
        <dbReference type="PROSITE-ProRule" id="PRU00207"/>
    </source>
</evidence>
<dbReference type="InterPro" id="IPR001841">
    <property type="entry name" value="Znf_RING"/>
</dbReference>
<feature type="compositionally biased region" description="Basic residues" evidence="5">
    <location>
        <begin position="25"/>
        <end position="36"/>
    </location>
</feature>
<evidence type="ECO:0000313" key="9">
    <source>
        <dbReference type="Proteomes" id="UP001583186"/>
    </source>
</evidence>
<feature type="domain" description="TRAF-type" evidence="7">
    <location>
        <begin position="345"/>
        <end position="396"/>
    </location>
</feature>
<dbReference type="InterPro" id="IPR001293">
    <property type="entry name" value="Znf_TRAF"/>
</dbReference>
<keyword evidence="2 4" id="KW-0863">Zinc-finger</keyword>
<dbReference type="SUPFAM" id="SSF49599">
    <property type="entry name" value="TRAF domain-like"/>
    <property type="match status" value="1"/>
</dbReference>
<accession>A0ABR3ZLP9</accession>
<feature type="region of interest" description="Disordered" evidence="5">
    <location>
        <begin position="1"/>
        <end position="119"/>
    </location>
</feature>
<keyword evidence="9" id="KW-1185">Reference proteome</keyword>
<evidence type="ECO:0000256" key="1">
    <source>
        <dbReference type="ARBA" id="ARBA00022723"/>
    </source>
</evidence>
<dbReference type="Pfam" id="PF13923">
    <property type="entry name" value="zf-C3HC4_2"/>
    <property type="match status" value="1"/>
</dbReference>
<gene>
    <name evidence="8" type="ORF">Sste5346_002006</name>
</gene>
<dbReference type="SUPFAM" id="SSF57850">
    <property type="entry name" value="RING/U-box"/>
    <property type="match status" value="1"/>
</dbReference>
<feature type="compositionally biased region" description="Basic and acidic residues" evidence="5">
    <location>
        <begin position="65"/>
        <end position="75"/>
    </location>
</feature>
<evidence type="ECO:0000259" key="6">
    <source>
        <dbReference type="PROSITE" id="PS50089"/>
    </source>
</evidence>